<dbReference type="AlphaFoldDB" id="A0A9P7UW77"/>
<dbReference type="GeneID" id="66074694"/>
<name>A0A9P7UW77_9AGAR</name>
<sequence>MFKETRSSIIITKRSFSNSGGTVWSTTSTVKSFIGTSIDWKTFISNEDRQDAGTIIVEIGW</sequence>
<protein>
    <submittedName>
        <fullName evidence="1">Uncharacterized protein</fullName>
    </submittedName>
</protein>
<accession>A0A9P7UW77</accession>
<evidence type="ECO:0000313" key="1">
    <source>
        <dbReference type="EMBL" id="KAG7094804.1"/>
    </source>
</evidence>
<dbReference type="RefSeq" id="XP_043011274.1">
    <property type="nucleotide sequence ID" value="XM_043150187.1"/>
</dbReference>
<dbReference type="Proteomes" id="UP001049176">
    <property type="component" value="Chromosome 3"/>
</dbReference>
<gene>
    <name evidence="1" type="ORF">E1B28_005618</name>
</gene>
<reference evidence="1" key="1">
    <citation type="journal article" date="2021" name="Genome Biol. Evol.">
        <title>The assembled and annotated genome of the fairy-ring fungus Marasmius oreades.</title>
        <authorList>
            <person name="Hiltunen M."/>
            <person name="Ament-Velasquez S.L."/>
            <person name="Johannesson H."/>
        </authorList>
    </citation>
    <scope>NUCLEOTIDE SEQUENCE</scope>
    <source>
        <strain evidence="1">03SP1</strain>
    </source>
</reference>
<proteinExistence type="predicted"/>
<evidence type="ECO:0000313" key="2">
    <source>
        <dbReference type="Proteomes" id="UP001049176"/>
    </source>
</evidence>
<dbReference type="KEGG" id="more:E1B28_005618"/>
<comment type="caution">
    <text evidence="1">The sequence shown here is derived from an EMBL/GenBank/DDBJ whole genome shotgun (WGS) entry which is preliminary data.</text>
</comment>
<keyword evidence="2" id="KW-1185">Reference proteome</keyword>
<organism evidence="1 2">
    <name type="scientific">Marasmius oreades</name>
    <name type="common">fairy-ring Marasmius</name>
    <dbReference type="NCBI Taxonomy" id="181124"/>
    <lineage>
        <taxon>Eukaryota</taxon>
        <taxon>Fungi</taxon>
        <taxon>Dikarya</taxon>
        <taxon>Basidiomycota</taxon>
        <taxon>Agaricomycotina</taxon>
        <taxon>Agaricomycetes</taxon>
        <taxon>Agaricomycetidae</taxon>
        <taxon>Agaricales</taxon>
        <taxon>Marasmiineae</taxon>
        <taxon>Marasmiaceae</taxon>
        <taxon>Marasmius</taxon>
    </lineage>
</organism>
<dbReference type="EMBL" id="CM032183">
    <property type="protein sequence ID" value="KAG7094804.1"/>
    <property type="molecule type" value="Genomic_DNA"/>
</dbReference>